<proteinExistence type="predicted"/>
<dbReference type="SUPFAM" id="SSF49464">
    <property type="entry name" value="Carboxypeptidase regulatory domain-like"/>
    <property type="match status" value="1"/>
</dbReference>
<dbReference type="InterPro" id="IPR036942">
    <property type="entry name" value="Beta-barrel_TonB_sf"/>
</dbReference>
<keyword evidence="5" id="KW-0472">Membrane</keyword>
<dbReference type="Proteomes" id="UP001165366">
    <property type="component" value="Unassembled WGS sequence"/>
</dbReference>
<dbReference type="RefSeq" id="WP_237856295.1">
    <property type="nucleotide sequence ID" value="NZ_JAKLWS010000044.1"/>
</dbReference>
<sequence length="780" mass="86084">MENIKILPKSLIDILVKIMKRSLFLGVCMLTLTGIAHSQNGGSITGTVTSELNGSPLTGVNVLLEGTRFGTTTDADGTFAIANVPEGSYELQFSFIGYQEKVSSVDVNAGSVTEVEIELTARSTEMQEIIVKGRALNLIGVSESASQGKVGRAEFINRPLLRTGEVMETVPGLIASQHSGTGKANQFYLRGFNLDHGTDFAASLEGVPLNLRTHGHGQGYLDLNLLIPELVNTIEFRKGPYYAEVGDFATSGSADIELVSELPEPILRTEAGLDEYYRGLFANSSRVGDKSVLYALNAQYYNGPFDVPENTAQYSGVVKLSGGSSSNGYSVSALGYTSDWNSSDQIPRGAVETGYISRFGAIDSTAGGETDRYKLIANWWNTNDSYGRTEATVYASYYRLNLFSNFTYFLNNPERGDQFEQADRRFYGGARISHEWFTNWFGRRTVNKVGADLRHDQIFDIGLYNTENRQRWSTVRDDEIGESSIGTYFENETQWTGKLQTNIGLRADLFYFDVNSNINVNSGSETDIILSPKFNIVLGPWNDTEFYINTGLGYHSNDARGTTIQVDPVTRDAVSGVDPLVRSQGAEVGVRTAAIQGLQSSLTFFYLGLDSELVFVGDAGGTEASDASEHIGFEWANYYRPTNWLQLNLDVALTESRYRNVSADSDKIPNSIGRIITGGVTFNPTEGWFNTFRLRHFGPRPLIETGDVRSEATTLLNFKTGYDFGTMQVDLDMLNILNAASPDISYYYTSRFHGASTESSDIHFHPVIPRTLRMSITLKF</sequence>
<evidence type="ECO:0000256" key="3">
    <source>
        <dbReference type="ARBA" id="ARBA00022452"/>
    </source>
</evidence>
<evidence type="ECO:0000256" key="2">
    <source>
        <dbReference type="ARBA" id="ARBA00022448"/>
    </source>
</evidence>
<comment type="caution">
    <text evidence="8">The sequence shown here is derived from an EMBL/GenBank/DDBJ whole genome shotgun (WGS) entry which is preliminary data.</text>
</comment>
<evidence type="ECO:0000259" key="7">
    <source>
        <dbReference type="Pfam" id="PF07715"/>
    </source>
</evidence>
<dbReference type="SUPFAM" id="SSF56935">
    <property type="entry name" value="Porins"/>
    <property type="match status" value="1"/>
</dbReference>
<name>A0ABS9KJ11_9BACT</name>
<dbReference type="Pfam" id="PF13715">
    <property type="entry name" value="CarbopepD_reg_2"/>
    <property type="match status" value="1"/>
</dbReference>
<evidence type="ECO:0000256" key="5">
    <source>
        <dbReference type="ARBA" id="ARBA00023136"/>
    </source>
</evidence>
<keyword evidence="6" id="KW-0998">Cell outer membrane</keyword>
<keyword evidence="9" id="KW-1185">Reference proteome</keyword>
<dbReference type="Gene3D" id="2.60.40.1120">
    <property type="entry name" value="Carboxypeptidase-like, regulatory domain"/>
    <property type="match status" value="1"/>
</dbReference>
<accession>A0ABS9KJ11</accession>
<dbReference type="InterPro" id="IPR012910">
    <property type="entry name" value="Plug_dom"/>
</dbReference>
<keyword evidence="8" id="KW-0675">Receptor</keyword>
<dbReference type="Pfam" id="PF07715">
    <property type="entry name" value="Plug"/>
    <property type="match status" value="1"/>
</dbReference>
<dbReference type="PANTHER" id="PTHR30069">
    <property type="entry name" value="TONB-DEPENDENT OUTER MEMBRANE RECEPTOR"/>
    <property type="match status" value="1"/>
</dbReference>
<evidence type="ECO:0000256" key="4">
    <source>
        <dbReference type="ARBA" id="ARBA00022692"/>
    </source>
</evidence>
<comment type="subcellular location">
    <subcellularLocation>
        <location evidence="1">Cell outer membrane</location>
        <topology evidence="1">Multi-pass membrane protein</topology>
    </subcellularLocation>
</comment>
<dbReference type="InterPro" id="IPR008969">
    <property type="entry name" value="CarboxyPept-like_regulatory"/>
</dbReference>
<reference evidence="8" key="1">
    <citation type="submission" date="2022-01" db="EMBL/GenBank/DDBJ databases">
        <authorList>
            <person name="Wang Y."/>
        </authorList>
    </citation>
    <scope>NUCLEOTIDE SEQUENCE</scope>
    <source>
        <strain evidence="8">WB101</strain>
    </source>
</reference>
<dbReference type="InterPro" id="IPR039426">
    <property type="entry name" value="TonB-dep_rcpt-like"/>
</dbReference>
<evidence type="ECO:0000313" key="8">
    <source>
        <dbReference type="EMBL" id="MCG2590811.1"/>
    </source>
</evidence>
<evidence type="ECO:0000256" key="6">
    <source>
        <dbReference type="ARBA" id="ARBA00023237"/>
    </source>
</evidence>
<keyword evidence="3" id="KW-1134">Transmembrane beta strand</keyword>
<keyword evidence="4" id="KW-0812">Transmembrane</keyword>
<reference evidence="8" key="2">
    <citation type="submission" date="2024-05" db="EMBL/GenBank/DDBJ databases">
        <title>Rhodohalobacter halophilus gen. nov., sp. nov., a moderately halophilic member of the family Balneolaceae.</title>
        <authorList>
            <person name="Xia J."/>
        </authorList>
    </citation>
    <scope>NUCLEOTIDE SEQUENCE</scope>
    <source>
        <strain evidence="8">WB101</strain>
    </source>
</reference>
<evidence type="ECO:0000313" key="9">
    <source>
        <dbReference type="Proteomes" id="UP001165366"/>
    </source>
</evidence>
<evidence type="ECO:0000256" key="1">
    <source>
        <dbReference type="ARBA" id="ARBA00004571"/>
    </source>
</evidence>
<feature type="domain" description="TonB-dependent receptor plug" evidence="7">
    <location>
        <begin position="149"/>
        <end position="252"/>
    </location>
</feature>
<dbReference type="Gene3D" id="2.40.170.20">
    <property type="entry name" value="TonB-dependent receptor, beta-barrel domain"/>
    <property type="match status" value="1"/>
</dbReference>
<keyword evidence="2" id="KW-0813">Transport</keyword>
<dbReference type="InterPro" id="IPR037066">
    <property type="entry name" value="Plug_dom_sf"/>
</dbReference>
<protein>
    <submittedName>
        <fullName evidence="8">TonB-dependent receptor</fullName>
    </submittedName>
</protein>
<dbReference type="EMBL" id="JAKLWS010000044">
    <property type="protein sequence ID" value="MCG2590811.1"/>
    <property type="molecule type" value="Genomic_DNA"/>
</dbReference>
<gene>
    <name evidence="8" type="ORF">L6773_19735</name>
</gene>
<organism evidence="8 9">
    <name type="scientific">Rhodohalobacter sulfatireducens</name>
    <dbReference type="NCBI Taxonomy" id="2911366"/>
    <lineage>
        <taxon>Bacteria</taxon>
        <taxon>Pseudomonadati</taxon>
        <taxon>Balneolota</taxon>
        <taxon>Balneolia</taxon>
        <taxon>Balneolales</taxon>
        <taxon>Balneolaceae</taxon>
        <taxon>Rhodohalobacter</taxon>
    </lineage>
</organism>
<dbReference type="PANTHER" id="PTHR30069:SF36">
    <property type="entry name" value="BLL6948 PROTEIN"/>
    <property type="match status" value="1"/>
</dbReference>
<dbReference type="Gene3D" id="2.170.130.10">
    <property type="entry name" value="TonB-dependent receptor, plug domain"/>
    <property type="match status" value="1"/>
</dbReference>